<keyword evidence="4" id="KW-1185">Reference proteome</keyword>
<keyword evidence="1" id="KW-0862">Zinc</keyword>
<evidence type="ECO:0000259" key="3">
    <source>
        <dbReference type="PROSITE" id="PS50157"/>
    </source>
</evidence>
<evidence type="ECO:0000256" key="1">
    <source>
        <dbReference type="PROSITE-ProRule" id="PRU00042"/>
    </source>
</evidence>
<reference evidence="5" key="1">
    <citation type="submission" date="2024-02" db="UniProtKB">
        <authorList>
            <consortium name="WormBaseParasite"/>
        </authorList>
    </citation>
    <scope>IDENTIFICATION</scope>
</reference>
<accession>A0AAF5D4F4</accession>
<evidence type="ECO:0000313" key="5">
    <source>
        <dbReference type="WBParaSite" id="TCONS_00005573.p1"/>
    </source>
</evidence>
<name>A0AAF5D4F4_STRER</name>
<keyword evidence="1" id="KW-0863">Zinc-finger</keyword>
<dbReference type="PROSITE" id="PS00028">
    <property type="entry name" value="ZINC_FINGER_C2H2_1"/>
    <property type="match status" value="3"/>
</dbReference>
<evidence type="ECO:0000256" key="2">
    <source>
        <dbReference type="SAM" id="MobiDB-lite"/>
    </source>
</evidence>
<dbReference type="GO" id="GO:0008270">
    <property type="term" value="F:zinc ion binding"/>
    <property type="evidence" value="ECO:0007669"/>
    <property type="project" value="UniProtKB-KW"/>
</dbReference>
<proteinExistence type="predicted"/>
<dbReference type="InterPro" id="IPR013087">
    <property type="entry name" value="Znf_C2H2_type"/>
</dbReference>
<feature type="region of interest" description="Disordered" evidence="2">
    <location>
        <begin position="278"/>
        <end position="408"/>
    </location>
</feature>
<feature type="region of interest" description="Disordered" evidence="2">
    <location>
        <begin position="1158"/>
        <end position="1202"/>
    </location>
</feature>
<feature type="compositionally biased region" description="Polar residues" evidence="2">
    <location>
        <begin position="288"/>
        <end position="297"/>
    </location>
</feature>
<organism evidence="4 5">
    <name type="scientific">Strongyloides stercoralis</name>
    <name type="common">Threadworm</name>
    <dbReference type="NCBI Taxonomy" id="6248"/>
    <lineage>
        <taxon>Eukaryota</taxon>
        <taxon>Metazoa</taxon>
        <taxon>Ecdysozoa</taxon>
        <taxon>Nematoda</taxon>
        <taxon>Chromadorea</taxon>
        <taxon>Rhabditida</taxon>
        <taxon>Tylenchina</taxon>
        <taxon>Panagrolaimomorpha</taxon>
        <taxon>Strongyloidoidea</taxon>
        <taxon>Strongyloididae</taxon>
        <taxon>Strongyloides</taxon>
    </lineage>
</organism>
<keyword evidence="1" id="KW-0479">Metal-binding</keyword>
<sequence>MVDRSTNKFICSSDNEANLDVERNTSGMGEVSNDKYGSNFNLSKMLLNSSNQNDDNSKYTYGKRDSKVLGRMKNTGYLDMKMLNLPEYVKEKNISMECRRCKLKLSNVFSMIVHVFKYHLKIDNFYLLKCAICSRKIRDSDDYMDFDSIREHFENNKTIHKGIEFVNNLSYDYNGKDICIRLNGDFNILEIYEKEFEKCFVDKLKDVSNIPESNNLFQQDKIVNNNLEGVEKQNGNNYEEDVIIIDDSSDENDAEIVASDNDSDIEVLYDSQIHLPLDFTPQPPKSLTPRSDNQSISLDPKDNYIASNHNLPKSSELPSTSHCLDNSQSIPNNFNQNDSSVHVQSNDTSTSKNSSPLHLNSSKEKSTLSKRIRIAGAESISDDDMNCHPPTSPLHLSPPKKKSKNTSLKSTKCLVAGCEPITDDENDTPSLNNFSNESNNDKNIKNKNTPTNKFMDFLSKISSNFVIDDQKQAKHNTSNEKNIYINDIMKDSSKLPKQNNDKISIEKKVLVNVNEVCNESNKMNDSNSISNNDKNINSVLSNISSNCLSENSTETYKNHNLLKITVENFLKSTKKELLENFATVPTSLGKDSNNTDISSGLVSNSSSNISENFTVVDKEILPDSSHRNYMDSLENKNLDKERSNKLSLNSKDVEENGIFNHNKVCLLENKNDDGNNASTINSIKNDTKNYSNIDETSTSQNINLENIKKKNNNKVVNSNSTEKQSVLVDKNKEIKYNGKNNGYPSYKIKCKDGCNNCKNIRCPKVSSCAKNQDANWSYNVRLSLTYIYCSDLLDNAIKSERIQCFCNLCKMVINKTGADLINHVVTKHLQLKNYMFKCRLCDNVKANDISVIKKHWTSKHSQEKEFIGKMNSTKYTCLFCEKVVNSSLLKVHIESHIKYPLYRCSECIFECYNDNEFLEHISETYHLSSQLKNAYVELFVDRLQKITHYTNAEKINFKNQSFKVLRVPKSGKMEELDCTLCNKKSLTKKEAIQHIFKDHLNYIPWTCSECDFQAYTITDRHVHENETMHIMAEAQKYSSNFRIFSIIYCDIRYVKKFGEENLDRCRIVRPSIHITAENIIFKNIVEKNKSILLDQNIHKEDDNAFKNIKKNTNKKITSINNDGISKDPQCIKSKSNETSCKNNVGELSVNSDISFQSLNNETKKSDKTSLPYTTNDDSDDKKDASNSGTNESSDTSTKMRKRREQIRYDMDCNEGGECIESYDKPSKKLRCSYNVLKPTLSSNKYILQYSFILDGSEISRLLPTSNITNCKVCGKEVRNKYDILNHIRHYHNYNQEYNSPILSCGIKRCIEGFDDIDDLRIHAKNCHNISKFCNNIDAHEKRREKNIHVNMTANSLLKYEQLFVDCFPNLILNYCGEPLEKNKNVQLFLSYSSGKCDYLDSRYFYKKINGKNHIACDICKKLVPVERYLIRHVMENHMNRNDKSYNILACHECKEPKYYDMKDLEEHWERKHGNIGPFFNNCHIKFDKIPMRYMCVASIMPKDDLKAYEVVFEQAYPSLKIDL</sequence>
<dbReference type="SMART" id="SM00355">
    <property type="entry name" value="ZnF_C2H2"/>
    <property type="match status" value="11"/>
</dbReference>
<dbReference type="Proteomes" id="UP000035681">
    <property type="component" value="Unplaced"/>
</dbReference>
<protein>
    <submittedName>
        <fullName evidence="5">C2H2-type domain-containing protein</fullName>
    </submittedName>
</protein>
<dbReference type="AlphaFoldDB" id="A0AAF5D4F4"/>
<dbReference type="PROSITE" id="PS50157">
    <property type="entry name" value="ZINC_FINGER_C2H2_2"/>
    <property type="match status" value="1"/>
</dbReference>
<evidence type="ECO:0000313" key="4">
    <source>
        <dbReference type="Proteomes" id="UP000035681"/>
    </source>
</evidence>
<feature type="compositionally biased region" description="Polar residues" evidence="2">
    <location>
        <begin position="305"/>
        <end position="360"/>
    </location>
</feature>
<feature type="region of interest" description="Disordered" evidence="2">
    <location>
        <begin position="422"/>
        <end position="448"/>
    </location>
</feature>
<dbReference type="WBParaSite" id="TCONS_00005573.p1">
    <property type="protein sequence ID" value="TCONS_00005573.p1"/>
    <property type="gene ID" value="XLOC_003842"/>
</dbReference>
<feature type="domain" description="C2H2-type" evidence="3">
    <location>
        <begin position="1268"/>
        <end position="1296"/>
    </location>
</feature>